<protein>
    <submittedName>
        <fullName evidence="3">Tetratricopeptide repeat protein</fullName>
    </submittedName>
</protein>
<gene>
    <name evidence="3" type="ORF">Q5Y72_10415</name>
</gene>
<feature type="domain" description="Ancillary SecYEG translocon subunit/Cell division coordinator CpoB TPR" evidence="2">
    <location>
        <begin position="32"/>
        <end position="183"/>
    </location>
</feature>
<dbReference type="RefSeq" id="WP_305963352.1">
    <property type="nucleotide sequence ID" value="NZ_JAVAMQ010000008.1"/>
</dbReference>
<feature type="transmembrane region" description="Helical" evidence="1">
    <location>
        <begin position="28"/>
        <end position="45"/>
    </location>
</feature>
<keyword evidence="1" id="KW-0812">Transmembrane</keyword>
<evidence type="ECO:0000259" key="2">
    <source>
        <dbReference type="Pfam" id="PF09976"/>
    </source>
</evidence>
<accession>A0ABT9JCU5</accession>
<keyword evidence="1" id="KW-0472">Membrane</keyword>
<evidence type="ECO:0000313" key="4">
    <source>
        <dbReference type="Proteomes" id="UP001224997"/>
    </source>
</evidence>
<proteinExistence type="predicted"/>
<dbReference type="Proteomes" id="UP001224997">
    <property type="component" value="Unassembled WGS sequence"/>
</dbReference>
<dbReference type="InterPro" id="IPR018704">
    <property type="entry name" value="SecYEG/CpoB_TPR"/>
</dbReference>
<keyword evidence="1" id="KW-1133">Transmembrane helix</keyword>
<evidence type="ECO:0000256" key="1">
    <source>
        <dbReference type="SAM" id="Phobius"/>
    </source>
</evidence>
<comment type="caution">
    <text evidence="3">The sequence shown here is derived from an EMBL/GenBank/DDBJ whole genome shotgun (WGS) entry which is preliminary data.</text>
</comment>
<sequence>MANQNDSFIDEVTEDLRRDRLFGLFRRYGWIGLALILLLVGGVSYREYSQSRAASEAQGWGDAILAAEASGDPSAMLKVDADGSEGRAALAAMLAAGGWVEAGARDAAADALKGVVSQTGTESILHDLAELKLVMLNGPAMNPADRDAALTRLSRAGAPFELLALEQKAVALVEAGRTDDAITLIRQIQQKDGLSEALRRRLSEMMIALGVEPQTNDEVQAG</sequence>
<dbReference type="EMBL" id="JAVAMQ010000008">
    <property type="protein sequence ID" value="MDP5307504.1"/>
    <property type="molecule type" value="Genomic_DNA"/>
</dbReference>
<evidence type="ECO:0000313" key="3">
    <source>
        <dbReference type="EMBL" id="MDP5307504.1"/>
    </source>
</evidence>
<keyword evidence="4" id="KW-1185">Reference proteome</keyword>
<organism evidence="3 4">
    <name type="scientific">Paracoccus spongiarum</name>
    <dbReference type="NCBI Taxonomy" id="3064387"/>
    <lineage>
        <taxon>Bacteria</taxon>
        <taxon>Pseudomonadati</taxon>
        <taxon>Pseudomonadota</taxon>
        <taxon>Alphaproteobacteria</taxon>
        <taxon>Rhodobacterales</taxon>
        <taxon>Paracoccaceae</taxon>
        <taxon>Paracoccus</taxon>
    </lineage>
</organism>
<name>A0ABT9JCU5_9RHOB</name>
<reference evidence="3 4" key="1">
    <citation type="submission" date="2023-08" db="EMBL/GenBank/DDBJ databases">
        <authorList>
            <person name="Park J.-S."/>
        </authorList>
    </citation>
    <scope>NUCLEOTIDE SEQUENCE [LARGE SCALE GENOMIC DNA]</scope>
    <source>
        <strain evidence="3 4">2205BS29-5</strain>
    </source>
</reference>
<dbReference type="Pfam" id="PF09976">
    <property type="entry name" value="TPR_21"/>
    <property type="match status" value="1"/>
</dbReference>